<gene>
    <name evidence="1" type="ORF">ALC56_08781</name>
</gene>
<dbReference type="AlphaFoldDB" id="A0A195F8Q7"/>
<dbReference type="Proteomes" id="UP000078541">
    <property type="component" value="Unassembled WGS sequence"/>
</dbReference>
<protein>
    <submittedName>
        <fullName evidence="1">Protein outspread</fullName>
    </submittedName>
</protein>
<evidence type="ECO:0000313" key="1">
    <source>
        <dbReference type="EMBL" id="KYN36990.1"/>
    </source>
</evidence>
<dbReference type="InterPro" id="IPR011993">
    <property type="entry name" value="PH-like_dom_sf"/>
</dbReference>
<name>A0A195F8Q7_9HYME</name>
<evidence type="ECO:0000313" key="2">
    <source>
        <dbReference type="Proteomes" id="UP000078541"/>
    </source>
</evidence>
<sequence length="106" mass="12739">SCFLCQCVCLRDIVPITMVDKEVNRYGRYRITVHVVGRKFYTRWQRRWFVLYDDGELTYSVDEHVSKACNLILAANSLDQILLTNYFFFLLLVKELFYCHKIHLSY</sequence>
<proteinExistence type="predicted"/>
<accession>A0A195F8Q7</accession>
<keyword evidence="2" id="KW-1185">Reference proteome</keyword>
<dbReference type="Gene3D" id="2.30.29.30">
    <property type="entry name" value="Pleckstrin-homology domain (PH domain)/Phosphotyrosine-binding domain (PTB)"/>
    <property type="match status" value="1"/>
</dbReference>
<reference evidence="1 2" key="1">
    <citation type="submission" date="2016-03" db="EMBL/GenBank/DDBJ databases">
        <title>Trachymyrmex septentrionalis WGS genome.</title>
        <authorList>
            <person name="Nygaard S."/>
            <person name="Hu H."/>
            <person name="Boomsma J."/>
            <person name="Zhang G."/>
        </authorList>
    </citation>
    <scope>NUCLEOTIDE SEQUENCE [LARGE SCALE GENOMIC DNA]</scope>
    <source>
        <strain evidence="1">Tsep2-gDNA-1</strain>
        <tissue evidence="1">Whole body</tissue>
    </source>
</reference>
<dbReference type="SUPFAM" id="SSF50729">
    <property type="entry name" value="PH domain-like"/>
    <property type="match status" value="1"/>
</dbReference>
<dbReference type="EMBL" id="KQ981727">
    <property type="protein sequence ID" value="KYN36990.1"/>
    <property type="molecule type" value="Genomic_DNA"/>
</dbReference>
<dbReference type="STRING" id="34720.A0A195F8Q7"/>
<organism evidence="1 2">
    <name type="scientific">Trachymyrmex septentrionalis</name>
    <dbReference type="NCBI Taxonomy" id="34720"/>
    <lineage>
        <taxon>Eukaryota</taxon>
        <taxon>Metazoa</taxon>
        <taxon>Ecdysozoa</taxon>
        <taxon>Arthropoda</taxon>
        <taxon>Hexapoda</taxon>
        <taxon>Insecta</taxon>
        <taxon>Pterygota</taxon>
        <taxon>Neoptera</taxon>
        <taxon>Endopterygota</taxon>
        <taxon>Hymenoptera</taxon>
        <taxon>Apocrita</taxon>
        <taxon>Aculeata</taxon>
        <taxon>Formicoidea</taxon>
        <taxon>Formicidae</taxon>
        <taxon>Myrmicinae</taxon>
        <taxon>Trachymyrmex</taxon>
    </lineage>
</organism>
<feature type="non-terminal residue" evidence="1">
    <location>
        <position position="1"/>
    </location>
</feature>